<dbReference type="Pfam" id="PF09903">
    <property type="entry name" value="DUF2130"/>
    <property type="match status" value="1"/>
</dbReference>
<gene>
    <name evidence="2" type="ORF">GII36_02140</name>
</gene>
<keyword evidence="3" id="KW-1185">Reference proteome</keyword>
<dbReference type="Proteomes" id="UP001059824">
    <property type="component" value="Chromosome"/>
</dbReference>
<feature type="coiled-coil region" evidence="1">
    <location>
        <begin position="50"/>
        <end position="122"/>
    </location>
</feature>
<reference evidence="2" key="1">
    <citation type="journal article" date="2021" name="Nat. Microbiol.">
        <title>Cocultivation of an ultrasmall environmental parasitic bacterium with lytic ability against bacteria associated with wastewater foams.</title>
        <authorList>
            <person name="Batinovic S."/>
            <person name="Rose J.J.A."/>
            <person name="Ratcliffe J."/>
            <person name="Seviour R.J."/>
            <person name="Petrovski S."/>
        </authorList>
    </citation>
    <scope>NUCLEOTIDE SEQUENCE</scope>
    <source>
        <strain evidence="2">JR1</strain>
    </source>
</reference>
<accession>A0A857MKI3</accession>
<evidence type="ECO:0000313" key="2">
    <source>
        <dbReference type="EMBL" id="QHN42648.1"/>
    </source>
</evidence>
<dbReference type="PIRSF" id="PIRSF005850">
    <property type="entry name" value="UCP005850"/>
    <property type="match status" value="1"/>
</dbReference>
<dbReference type="EMBL" id="CP045921">
    <property type="protein sequence ID" value="QHN42648.1"/>
    <property type="molecule type" value="Genomic_DNA"/>
</dbReference>
<protein>
    <submittedName>
        <fullName evidence="2">DUF2130 domain-containing protein</fullName>
    </submittedName>
</protein>
<sequence>MKKIKVAIQDEYTLVLQEAANKGDTVDLRTIHETDIDTTTVKNVVNSIKKDAFEAEVAKVREAIEREKALEAELKERKLLEKVTQLERDKDAAVELATARTKGELQADLAKLEAEAARIKVEKDAEITTLRAQVESVSQQTASDTKLAALEAQRQLEEKFRQQLSSKEAELSALSHQRELDAEKYKEQLRASETALVSLKEMRTRMSTKMIGESLEIHCENEFNRIRPIAFPGAEFGKDNTVSGTGSKGDYIYRETNDEGSEMLSIMFEMKNEHETTATKHKNKDFFKELDKDRREKKCEFAVLVSLLEKDNEYYDDIVTVHEYPNMFVIRPQHFITIIGFLRAGSLKSQELRKQIHALNNQHVDVTNFEQSMHEFKSSFSRNTDLTLKQFESAIDEIDKSIDRLNKVKENLMKSGNNLRLANNKAQDLTIKRLTRGNPTMATKFDEAREG</sequence>
<evidence type="ECO:0000256" key="1">
    <source>
        <dbReference type="SAM" id="Coils"/>
    </source>
</evidence>
<dbReference type="InterPro" id="IPR019219">
    <property type="entry name" value="DUF2130"/>
</dbReference>
<dbReference type="KEGG" id="mama:GII36_02140"/>
<evidence type="ECO:0000313" key="3">
    <source>
        <dbReference type="Proteomes" id="UP001059824"/>
    </source>
</evidence>
<organism evidence="2 3">
    <name type="scientific">Candidatus Mycosynbacter amalyticus</name>
    <dbReference type="NCBI Taxonomy" id="2665156"/>
    <lineage>
        <taxon>Bacteria</taxon>
        <taxon>Candidatus Saccharimonadota</taxon>
        <taxon>Candidatus Saccharimonadota incertae sedis</taxon>
        <taxon>Candidatus Mycosynbacter</taxon>
    </lineage>
</organism>
<dbReference type="AlphaFoldDB" id="A0A857MKI3"/>
<keyword evidence="1" id="KW-0175">Coiled coil</keyword>
<dbReference type="RefSeq" id="WP_260764106.1">
    <property type="nucleotide sequence ID" value="NZ_CP045921.1"/>
</dbReference>
<feature type="coiled-coil region" evidence="1">
    <location>
        <begin position="150"/>
        <end position="202"/>
    </location>
</feature>
<name>A0A857MKI3_9BACT</name>
<proteinExistence type="predicted"/>
<feature type="coiled-coil region" evidence="1">
    <location>
        <begin position="388"/>
        <end position="425"/>
    </location>
</feature>